<organism evidence="1 2">
    <name type="scientific">Choristoneura fumiferana</name>
    <name type="common">Spruce budworm moth</name>
    <name type="synonym">Archips fumiferana</name>
    <dbReference type="NCBI Taxonomy" id="7141"/>
    <lineage>
        <taxon>Eukaryota</taxon>
        <taxon>Metazoa</taxon>
        <taxon>Ecdysozoa</taxon>
        <taxon>Arthropoda</taxon>
        <taxon>Hexapoda</taxon>
        <taxon>Insecta</taxon>
        <taxon>Pterygota</taxon>
        <taxon>Neoptera</taxon>
        <taxon>Endopterygota</taxon>
        <taxon>Lepidoptera</taxon>
        <taxon>Glossata</taxon>
        <taxon>Ditrysia</taxon>
        <taxon>Tortricoidea</taxon>
        <taxon>Tortricidae</taxon>
        <taxon>Tortricinae</taxon>
        <taxon>Choristoneura</taxon>
    </lineage>
</organism>
<dbReference type="Proteomes" id="UP001064048">
    <property type="component" value="Chromosome 23"/>
</dbReference>
<gene>
    <name evidence="1" type="ORF">MSG28_013479</name>
</gene>
<name>A0ACC0KT81_CHOFU</name>
<comment type="caution">
    <text evidence="1">The sequence shown here is derived from an EMBL/GenBank/DDBJ whole genome shotgun (WGS) entry which is preliminary data.</text>
</comment>
<protein>
    <submittedName>
        <fullName evidence="1">Uncharacterized protein</fullName>
    </submittedName>
</protein>
<reference evidence="1 2" key="1">
    <citation type="journal article" date="2022" name="Genome Biol. Evol.">
        <title>The Spruce Budworm Genome: Reconstructing the Evolutionary History of Antifreeze Proteins.</title>
        <authorList>
            <person name="Beliveau C."/>
            <person name="Gagne P."/>
            <person name="Picq S."/>
            <person name="Vernygora O."/>
            <person name="Keeling C.I."/>
            <person name="Pinkney K."/>
            <person name="Doucet D."/>
            <person name="Wen F."/>
            <person name="Johnston J.S."/>
            <person name="Maaroufi H."/>
            <person name="Boyle B."/>
            <person name="Laroche J."/>
            <person name="Dewar K."/>
            <person name="Juretic N."/>
            <person name="Blackburn G."/>
            <person name="Nisole A."/>
            <person name="Brunet B."/>
            <person name="Brandao M."/>
            <person name="Lumley L."/>
            <person name="Duan J."/>
            <person name="Quan G."/>
            <person name="Lucarotti C.J."/>
            <person name="Roe A.D."/>
            <person name="Sperling F.A.H."/>
            <person name="Levesque R.C."/>
            <person name="Cusson M."/>
        </authorList>
    </citation>
    <scope>NUCLEOTIDE SEQUENCE [LARGE SCALE GENOMIC DNA]</scope>
    <source>
        <strain evidence="1">Glfc:IPQL:Cfum</strain>
    </source>
</reference>
<evidence type="ECO:0000313" key="1">
    <source>
        <dbReference type="EMBL" id="KAI8439811.1"/>
    </source>
</evidence>
<proteinExistence type="predicted"/>
<evidence type="ECO:0000313" key="2">
    <source>
        <dbReference type="Proteomes" id="UP001064048"/>
    </source>
</evidence>
<accession>A0ACC0KT81</accession>
<keyword evidence="2" id="KW-1185">Reference proteome</keyword>
<dbReference type="EMBL" id="CM046123">
    <property type="protein sequence ID" value="KAI8439811.1"/>
    <property type="molecule type" value="Genomic_DNA"/>
</dbReference>
<sequence>MNQRCVNQSVSDDVTPYDTTNIFRQREALSGVEVAYEGRDDAGVAGGAEAEPAAPAVGRWGAEWPITRTEASLRRLLVTDNYDSVSNFISLFDAFEKKQQPLYDVYEMYKPPIRAKKHTCVGLAYELIRRWRALDPQFPGLAKATALLSCEEAVVDVRG</sequence>